<dbReference type="PIRSF" id="PIRSF006356">
    <property type="entry name" value="Arg_deiminase"/>
    <property type="match status" value="1"/>
</dbReference>
<dbReference type="EC" id="3.5.3.6" evidence="2"/>
<dbReference type="PRINTS" id="PR01466">
    <property type="entry name" value="ARGDEIMINASE"/>
</dbReference>
<evidence type="ECO:0000256" key="1">
    <source>
        <dbReference type="ARBA" id="ARBA00022801"/>
    </source>
</evidence>
<gene>
    <name evidence="2" type="primary">arcA_2</name>
    <name evidence="2" type="ORF">CI610_01409</name>
</gene>
<evidence type="ECO:0000313" key="2">
    <source>
        <dbReference type="EMBL" id="PJE79630.1"/>
    </source>
</evidence>
<organism evidence="2">
    <name type="scientific">invertebrate metagenome</name>
    <dbReference type="NCBI Taxonomy" id="1711999"/>
    <lineage>
        <taxon>unclassified sequences</taxon>
        <taxon>metagenomes</taxon>
        <taxon>organismal metagenomes</taxon>
    </lineage>
</organism>
<keyword evidence="1 2" id="KW-0378">Hydrolase</keyword>
<accession>A0A2H9T8T2</accession>
<sequence length="407" mass="45662">MSKFYVGSEVGQLRKVLVHRPELSLARLTPSNCESLLFDDVLRIEQAGKEHDQFQKVLADNGVEVFVLTKLLAETLEIPEAKAWILDRQVSEYRYGPALAKEVRAYMEAMSSIELSRHLTGGLTVSELDSSIKSMTLSMMKPTDFIIDPIPNHLFTRDTSCWVYGGVSVNPMTKPARKRETVHMRAIYKFHPMFANADFMTYFGDDDCNFEHAHIEGGDVEVIGRGAVLIGMSERTTPQGVEHLARALFKTGQAKKVIAIQLPKDRSCMHLDTVFSHMDVDCFTYYPTIMRDDVNCWELTPDDNETIRFTAVKDGFVKAVARALDVPELRLVPTGGDVFEAEREQWNDANNVLAIRPGTVITYERNVNTARNMRAAGIEVLTIPGEDLGRGRGGAHCMSCPLERDDI</sequence>
<comment type="caution">
    <text evidence="2">The sequence shown here is derived from an EMBL/GenBank/DDBJ whole genome shotgun (WGS) entry which is preliminary data.</text>
</comment>
<dbReference type="InterPro" id="IPR003876">
    <property type="entry name" value="Arg_deiminase"/>
</dbReference>
<dbReference type="GO" id="GO:0019546">
    <property type="term" value="P:L-arginine deiminase pathway"/>
    <property type="evidence" value="ECO:0007669"/>
    <property type="project" value="TreeGrafter"/>
</dbReference>
<proteinExistence type="inferred from homology"/>
<dbReference type="NCBIfam" id="NF002381">
    <property type="entry name" value="PRK01388.1"/>
    <property type="match status" value="1"/>
</dbReference>
<dbReference type="HAMAP" id="MF_00242">
    <property type="entry name" value="Arg_deiminase"/>
    <property type="match status" value="1"/>
</dbReference>
<dbReference type="EMBL" id="NSIT01000057">
    <property type="protein sequence ID" value="PJE79630.1"/>
    <property type="molecule type" value="Genomic_DNA"/>
</dbReference>
<reference evidence="2" key="1">
    <citation type="journal article" date="2017" name="Appl. Environ. Microbiol.">
        <title>Molecular characterization of an Endozoicomonas-like organism causing infection in king scallop Pecten maximus L.</title>
        <authorList>
            <person name="Cano I."/>
            <person name="van Aerle R."/>
            <person name="Ross S."/>
            <person name="Verner-Jeffreys D.W."/>
            <person name="Paley R.K."/>
            <person name="Rimmer G."/>
            <person name="Ryder D."/>
            <person name="Hooper P."/>
            <person name="Stone D."/>
            <person name="Feist S.W."/>
        </authorList>
    </citation>
    <scope>NUCLEOTIDE SEQUENCE</scope>
</reference>
<dbReference type="Gene3D" id="3.75.10.10">
    <property type="entry name" value="L-arginine/glycine Amidinotransferase, Chain A"/>
    <property type="match status" value="1"/>
</dbReference>
<dbReference type="PANTHER" id="PTHR47271:SF2">
    <property type="entry name" value="ARGININE DEIMINASE"/>
    <property type="match status" value="1"/>
</dbReference>
<dbReference type="NCBIfam" id="TIGR01078">
    <property type="entry name" value="arcA"/>
    <property type="match status" value="1"/>
</dbReference>
<dbReference type="Gene3D" id="1.10.3930.10">
    <property type="entry name" value="Arginine deiminase"/>
    <property type="match status" value="1"/>
</dbReference>
<dbReference type="SUPFAM" id="SSF55909">
    <property type="entry name" value="Pentein"/>
    <property type="match status" value="1"/>
</dbReference>
<name>A0A2H9T8T2_9ZZZZ</name>
<dbReference type="PANTHER" id="PTHR47271">
    <property type="entry name" value="ARGININE DEIMINASE"/>
    <property type="match status" value="1"/>
</dbReference>
<protein>
    <submittedName>
        <fullName evidence="2">Arginine deiminase</fullName>
        <ecNumber evidence="2">3.5.3.6</ecNumber>
    </submittedName>
</protein>
<dbReference type="AlphaFoldDB" id="A0A2H9T8T2"/>
<dbReference type="Pfam" id="PF02274">
    <property type="entry name" value="ADI"/>
    <property type="match status" value="1"/>
</dbReference>
<dbReference type="GO" id="GO:0016990">
    <property type="term" value="F:arginine deiminase activity"/>
    <property type="evidence" value="ECO:0007669"/>
    <property type="project" value="UniProtKB-EC"/>
</dbReference>